<reference evidence="1 2" key="1">
    <citation type="submission" date="2017-02" db="EMBL/GenBank/DDBJ databases">
        <title>Chromobacterium haemolyticum H5244.</title>
        <authorList>
            <person name="Gulvik C.A."/>
        </authorList>
    </citation>
    <scope>NUCLEOTIDE SEQUENCE [LARGE SCALE GENOMIC DNA]</scope>
    <source>
        <strain evidence="1 2">H5244</strain>
    </source>
</reference>
<comment type="caution">
    <text evidence="1">The sequence shown here is derived from an EMBL/GenBank/DDBJ whole genome shotgun (WGS) entry which is preliminary data.</text>
</comment>
<proteinExistence type="predicted"/>
<protein>
    <submittedName>
        <fullName evidence="1">Uncharacterized protein</fullName>
    </submittedName>
</protein>
<gene>
    <name evidence="1" type="ORF">B0T45_18165</name>
</gene>
<dbReference type="Proteomes" id="UP000192721">
    <property type="component" value="Unassembled WGS sequence"/>
</dbReference>
<organism evidence="1 2">
    <name type="scientific">Chromobacterium haemolyticum</name>
    <dbReference type="NCBI Taxonomy" id="394935"/>
    <lineage>
        <taxon>Bacteria</taxon>
        <taxon>Pseudomonadati</taxon>
        <taxon>Pseudomonadota</taxon>
        <taxon>Betaproteobacteria</taxon>
        <taxon>Neisseriales</taxon>
        <taxon>Chromobacteriaceae</taxon>
        <taxon>Chromobacterium</taxon>
    </lineage>
</organism>
<accession>A0A1W0CJE2</accession>
<name>A0A1W0CJE2_9NEIS</name>
<dbReference type="EMBL" id="MUKV01000030">
    <property type="protein sequence ID" value="OQS34855.1"/>
    <property type="molecule type" value="Genomic_DNA"/>
</dbReference>
<sequence length="85" mass="9787">MAIFFQGVKRAILPIKYPIITTWLGIWCNSGQFFFHRPVVNQFLVTWTKVLDNIALFFVKKTIPTILPKVDIQFVSVLGVWQCGS</sequence>
<evidence type="ECO:0000313" key="2">
    <source>
        <dbReference type="Proteomes" id="UP000192721"/>
    </source>
</evidence>
<dbReference type="AlphaFoldDB" id="A0A1W0CJE2"/>
<evidence type="ECO:0000313" key="1">
    <source>
        <dbReference type="EMBL" id="OQS34855.1"/>
    </source>
</evidence>